<keyword evidence="6" id="KW-0597">Phosphoprotein</keyword>
<dbReference type="SUPFAM" id="SSF57716">
    <property type="entry name" value="Glucocorticoid receptor-like (DNA-binding domain)"/>
    <property type="match status" value="1"/>
</dbReference>
<dbReference type="GO" id="GO:0043197">
    <property type="term" value="C:dendritic spine"/>
    <property type="evidence" value="ECO:0007669"/>
    <property type="project" value="UniProtKB-SubCell"/>
</dbReference>
<accession>A0A4W6FBB4</accession>
<dbReference type="GO" id="GO:0008270">
    <property type="term" value="F:zinc ion binding"/>
    <property type="evidence" value="ECO:0007669"/>
    <property type="project" value="UniProtKB-KW"/>
</dbReference>
<evidence type="ECO:0000313" key="31">
    <source>
        <dbReference type="Proteomes" id="UP000314980"/>
    </source>
</evidence>
<keyword evidence="15" id="KW-0805">Transcription regulation</keyword>
<evidence type="ECO:0000256" key="9">
    <source>
        <dbReference type="ARBA" id="ARBA00022771"/>
    </source>
</evidence>
<keyword evidence="19" id="KW-0010">Activator</keyword>
<dbReference type="GeneTree" id="ENSGT00940000160548"/>
<organism evidence="30 31">
    <name type="scientific">Lates calcarifer</name>
    <name type="common">Barramundi</name>
    <name type="synonym">Holocentrus calcarifer</name>
    <dbReference type="NCBI Taxonomy" id="8187"/>
    <lineage>
        <taxon>Eukaryota</taxon>
        <taxon>Metazoa</taxon>
        <taxon>Chordata</taxon>
        <taxon>Craniata</taxon>
        <taxon>Vertebrata</taxon>
        <taxon>Euteleostomi</taxon>
        <taxon>Actinopterygii</taxon>
        <taxon>Neopterygii</taxon>
        <taxon>Teleostei</taxon>
        <taxon>Neoteleostei</taxon>
        <taxon>Acanthomorphata</taxon>
        <taxon>Carangaria</taxon>
        <taxon>Carangaria incertae sedis</taxon>
        <taxon>Centropomidae</taxon>
        <taxon>Lates</taxon>
    </lineage>
</organism>
<keyword evidence="12" id="KW-0832">Ubl conjugation</keyword>
<sequence>SPVSMYSENSNSQPGFTSSSSSSSSSCLTPSFLSSSSSSGSAGEDGSSSASSSAGGSPRGRDDGGSLRASPSKSVASLTKLNGMVLLCKVCGDVASGFHYGGFFRRSIQQNIQYKKCLKNESCTIMRINRNRCQQCRFKKCLSVGMSRDAVRFGRIPKREKQRMLAEMQSAMNNMVNNQLQNDFQLATLPLAPSSPSPPAPASSSSPAPPPLLFPPPSQSPSPSLSLSPPPSPGMDSTITAIARAHRETFLYAHDKLANPHVPPQQHQNNHAHNHNGEAELWGPNRCPNGYHANGLNTIYHHNNNMGMGRYPPLDNSCNSTHHPQGNGRWSLHNSNLIGGDGDHVTPGQNCLMKNHTGIVLACPMNMKPHADPSKTEVVEFAKHIPGFSALSQNDQVTLLKAGTFEVLMVRFSSLFNVKEQTVTFISGATYSLEELRAMGMNELLGAMFDFSHKLAALELNAEELGLFTAVVLVSADRSGIENVASVEQLQENLIRALRSLVSKSSVAPGNDHYNLDSPRFTKLLLKLPDLRTLNNMHSEKLLSFRIDA</sequence>
<dbReference type="FunCoup" id="A0A4W6FBB4">
    <property type="interactions" value="173"/>
</dbReference>
<keyword evidence="8" id="KW-0479">Metal-binding</keyword>
<evidence type="ECO:0000256" key="11">
    <source>
        <dbReference type="ARBA" id="ARBA00022833"/>
    </source>
</evidence>
<evidence type="ECO:0000256" key="20">
    <source>
        <dbReference type="ARBA" id="ARBA00023163"/>
    </source>
</evidence>
<dbReference type="SMART" id="SM00399">
    <property type="entry name" value="ZnF_C4"/>
    <property type="match status" value="1"/>
</dbReference>
<evidence type="ECO:0000256" key="14">
    <source>
        <dbReference type="ARBA" id="ARBA00023004"/>
    </source>
</evidence>
<dbReference type="GO" id="GO:0000785">
    <property type="term" value="C:chromatin"/>
    <property type="evidence" value="ECO:0007669"/>
    <property type="project" value="Ensembl"/>
</dbReference>
<evidence type="ECO:0000256" key="4">
    <source>
        <dbReference type="ARBA" id="ARBA00022490"/>
    </source>
</evidence>
<evidence type="ECO:0000256" key="16">
    <source>
        <dbReference type="ARBA" id="ARBA00023018"/>
    </source>
</evidence>
<feature type="region of interest" description="Disordered" evidence="27">
    <location>
        <begin position="189"/>
        <end position="237"/>
    </location>
</feature>
<dbReference type="GO" id="GO:0005737">
    <property type="term" value="C:cytoplasm"/>
    <property type="evidence" value="ECO:0007669"/>
    <property type="project" value="UniProtKB-SubCell"/>
</dbReference>
<evidence type="ECO:0000256" key="5">
    <source>
        <dbReference type="ARBA" id="ARBA00022491"/>
    </source>
</evidence>
<dbReference type="InterPro" id="IPR035500">
    <property type="entry name" value="NHR-like_dom_sf"/>
</dbReference>
<evidence type="ECO:0000256" key="15">
    <source>
        <dbReference type="ARBA" id="ARBA00023015"/>
    </source>
</evidence>
<evidence type="ECO:0000256" key="27">
    <source>
        <dbReference type="SAM" id="MobiDB-lite"/>
    </source>
</evidence>
<keyword evidence="21" id="KW-0675">Receptor</keyword>
<dbReference type="GO" id="GO:1904059">
    <property type="term" value="P:regulation of locomotor rhythm"/>
    <property type="evidence" value="ECO:0007669"/>
    <property type="project" value="Ensembl"/>
</dbReference>
<keyword evidence="7" id="KW-0349">Heme</keyword>
<evidence type="ECO:0000256" key="18">
    <source>
        <dbReference type="ARBA" id="ARBA00023125"/>
    </source>
</evidence>
<dbReference type="PANTHER" id="PTHR24082:SF113">
    <property type="entry name" value="NUCLEAR RECEPTOR SUBFAMILY 1 GROUP D MEMBER 1"/>
    <property type="match status" value="1"/>
</dbReference>
<comment type="subcellular location">
    <subcellularLocation>
        <location evidence="1">Cell projection</location>
        <location evidence="1">Dendrite</location>
    </subcellularLocation>
    <subcellularLocation>
        <location evidence="3">Cell projection</location>
        <location evidence="3">Dendritic spine</location>
    </subcellularLocation>
    <subcellularLocation>
        <location evidence="2">Cytoplasm</location>
    </subcellularLocation>
</comment>
<dbReference type="InterPro" id="IPR013088">
    <property type="entry name" value="Znf_NHR/GATA"/>
</dbReference>
<dbReference type="PROSITE" id="PS51030">
    <property type="entry name" value="NUCLEAR_REC_DBD_2"/>
    <property type="match status" value="1"/>
</dbReference>
<evidence type="ECO:0000256" key="6">
    <source>
        <dbReference type="ARBA" id="ARBA00022553"/>
    </source>
</evidence>
<evidence type="ECO:0000256" key="23">
    <source>
        <dbReference type="ARBA" id="ARBA00023273"/>
    </source>
</evidence>
<evidence type="ECO:0000256" key="22">
    <source>
        <dbReference type="ARBA" id="ARBA00023242"/>
    </source>
</evidence>
<evidence type="ECO:0000256" key="7">
    <source>
        <dbReference type="ARBA" id="ARBA00022617"/>
    </source>
</evidence>
<evidence type="ECO:0000259" key="28">
    <source>
        <dbReference type="PROSITE" id="PS51030"/>
    </source>
</evidence>
<feature type="domain" description="Nuclear receptor" evidence="28">
    <location>
        <begin position="85"/>
        <end position="153"/>
    </location>
</feature>
<dbReference type="PRINTS" id="PR00398">
    <property type="entry name" value="STRDHORMONER"/>
</dbReference>
<evidence type="ECO:0000259" key="29">
    <source>
        <dbReference type="PROSITE" id="PS51843"/>
    </source>
</evidence>
<dbReference type="PRINTS" id="PR00047">
    <property type="entry name" value="STROIDFINGER"/>
</dbReference>
<dbReference type="GO" id="GO:0009755">
    <property type="term" value="P:hormone-mediated signaling pathway"/>
    <property type="evidence" value="ECO:0007669"/>
    <property type="project" value="TreeGrafter"/>
</dbReference>
<evidence type="ECO:0000256" key="10">
    <source>
        <dbReference type="ARBA" id="ARBA00022782"/>
    </source>
</evidence>
<dbReference type="GO" id="GO:0000978">
    <property type="term" value="F:RNA polymerase II cis-regulatory region sequence-specific DNA binding"/>
    <property type="evidence" value="ECO:0007669"/>
    <property type="project" value="TreeGrafter"/>
</dbReference>
<dbReference type="InterPro" id="IPR001723">
    <property type="entry name" value="Nuclear_hrmn_rcpt"/>
</dbReference>
<evidence type="ECO:0000256" key="24">
    <source>
        <dbReference type="ARBA" id="ARBA00039258"/>
    </source>
</evidence>
<dbReference type="PROSITE" id="PS51843">
    <property type="entry name" value="NR_LBD"/>
    <property type="match status" value="1"/>
</dbReference>
<keyword evidence="14" id="KW-0408">Iron</keyword>
<dbReference type="InterPro" id="IPR001628">
    <property type="entry name" value="Znf_hrmn_rcpt"/>
</dbReference>
<keyword evidence="9" id="KW-0863">Zinc-finger</keyword>
<reference evidence="30" key="3">
    <citation type="submission" date="2025-09" db="UniProtKB">
        <authorList>
            <consortium name="Ensembl"/>
        </authorList>
    </citation>
    <scope>IDENTIFICATION</scope>
</reference>
<feature type="compositionally biased region" description="Low complexity" evidence="27">
    <location>
        <begin position="10"/>
        <end position="56"/>
    </location>
</feature>
<dbReference type="AlphaFoldDB" id="A0A4W6FBB4"/>
<dbReference type="GO" id="GO:0045944">
    <property type="term" value="P:positive regulation of transcription by RNA polymerase II"/>
    <property type="evidence" value="ECO:0007669"/>
    <property type="project" value="TreeGrafter"/>
</dbReference>
<dbReference type="Gene3D" id="3.30.50.10">
    <property type="entry name" value="Erythroid Transcription Factor GATA-1, subunit A"/>
    <property type="match status" value="1"/>
</dbReference>
<dbReference type="CDD" id="cd07166">
    <property type="entry name" value="NR_DBD_REV_ERB"/>
    <property type="match status" value="1"/>
</dbReference>
<dbReference type="SUPFAM" id="SSF48508">
    <property type="entry name" value="Nuclear receptor ligand-binding domain"/>
    <property type="match status" value="1"/>
</dbReference>
<dbReference type="PANTHER" id="PTHR24082">
    <property type="entry name" value="NUCLEAR HORMONE RECEPTOR"/>
    <property type="match status" value="1"/>
</dbReference>
<evidence type="ECO:0000256" key="13">
    <source>
        <dbReference type="ARBA" id="ARBA00022990"/>
    </source>
</evidence>
<dbReference type="GO" id="GO:0001227">
    <property type="term" value="F:DNA-binding transcription repressor activity, RNA polymerase II-specific"/>
    <property type="evidence" value="ECO:0007669"/>
    <property type="project" value="Ensembl"/>
</dbReference>
<evidence type="ECO:0000256" key="2">
    <source>
        <dbReference type="ARBA" id="ARBA00004496"/>
    </source>
</evidence>
<evidence type="ECO:0000256" key="17">
    <source>
        <dbReference type="ARBA" id="ARBA00023108"/>
    </source>
</evidence>
<keyword evidence="17" id="KW-0090">Biological rhythms</keyword>
<dbReference type="Pfam" id="PF00104">
    <property type="entry name" value="Hormone_recep"/>
    <property type="match status" value="1"/>
</dbReference>
<evidence type="ECO:0000256" key="19">
    <source>
        <dbReference type="ARBA" id="ARBA00023159"/>
    </source>
</evidence>
<evidence type="ECO:0000256" key="3">
    <source>
        <dbReference type="ARBA" id="ARBA00004552"/>
    </source>
</evidence>
<evidence type="ECO:0000256" key="25">
    <source>
        <dbReference type="ARBA" id="ARBA00042197"/>
    </source>
</evidence>
<keyword evidence="13" id="KW-0007">Acetylation</keyword>
<keyword evidence="5" id="KW-0678">Repressor</keyword>
<dbReference type="InterPro" id="IPR050234">
    <property type="entry name" value="Nuclear_hormone_rcpt_NR1"/>
</dbReference>
<dbReference type="GO" id="GO:0030154">
    <property type="term" value="P:cell differentiation"/>
    <property type="evidence" value="ECO:0007669"/>
    <property type="project" value="UniProtKB-KW"/>
</dbReference>
<evidence type="ECO:0000256" key="12">
    <source>
        <dbReference type="ARBA" id="ARBA00022843"/>
    </source>
</evidence>
<dbReference type="FunFam" id="3.30.50.10:FF:000084">
    <property type="entry name" value="PPARA"/>
    <property type="match status" value="1"/>
</dbReference>
<evidence type="ECO:0000256" key="21">
    <source>
        <dbReference type="ARBA" id="ARBA00023170"/>
    </source>
</evidence>
<feature type="region of interest" description="Disordered" evidence="27">
    <location>
        <begin position="1"/>
        <end position="73"/>
    </location>
</feature>
<dbReference type="STRING" id="8187.ENSLCAP00010047467"/>
<dbReference type="Pfam" id="PF00105">
    <property type="entry name" value="zf-C4"/>
    <property type="match status" value="1"/>
</dbReference>
<protein>
    <recommendedName>
        <fullName evidence="24">Nuclear receptor subfamily 1 group D member 1</fullName>
    </recommendedName>
    <alternativeName>
        <fullName evidence="26">Rev-erbA-alpha</fullName>
    </alternativeName>
    <alternativeName>
        <fullName evidence="25">V-erbA-related protein 1</fullName>
    </alternativeName>
</protein>
<feature type="compositionally biased region" description="Pro residues" evidence="27">
    <location>
        <begin position="193"/>
        <end position="220"/>
    </location>
</feature>
<reference evidence="30" key="2">
    <citation type="submission" date="2025-08" db="UniProtKB">
        <authorList>
            <consortium name="Ensembl"/>
        </authorList>
    </citation>
    <scope>IDENTIFICATION</scope>
</reference>
<keyword evidence="22" id="KW-0539">Nucleus</keyword>
<dbReference type="SMART" id="SM00430">
    <property type="entry name" value="HOLI"/>
    <property type="match status" value="1"/>
</dbReference>
<gene>
    <name evidence="30" type="primary">NR1D1</name>
</gene>
<dbReference type="GO" id="GO:0032922">
    <property type="term" value="P:circadian regulation of gene expression"/>
    <property type="evidence" value="ECO:0007669"/>
    <property type="project" value="Ensembl"/>
</dbReference>
<feature type="domain" description="NR LBD" evidence="29">
    <location>
        <begin position="234"/>
        <end position="549"/>
    </location>
</feature>
<dbReference type="InParanoid" id="A0A4W6FBB4"/>
<keyword evidence="16" id="KW-0770">Synapse</keyword>
<dbReference type="GO" id="GO:0004879">
    <property type="term" value="F:nuclear receptor activity"/>
    <property type="evidence" value="ECO:0007669"/>
    <property type="project" value="TreeGrafter"/>
</dbReference>
<dbReference type="InterPro" id="IPR000536">
    <property type="entry name" value="Nucl_hrmn_rcpt_lig-bd"/>
</dbReference>
<reference evidence="31" key="1">
    <citation type="submission" date="2015-09" db="EMBL/GenBank/DDBJ databases">
        <authorList>
            <person name="Sai Rama Sridatta P."/>
        </authorList>
    </citation>
    <scope>NUCLEOTIDE SEQUENCE [LARGE SCALE GENOMIC DNA]</scope>
</reference>
<evidence type="ECO:0000256" key="26">
    <source>
        <dbReference type="ARBA" id="ARBA00043097"/>
    </source>
</evidence>
<dbReference type="Ensembl" id="ENSLCAT00010048631.1">
    <property type="protein sequence ID" value="ENSLCAP00010047467.1"/>
    <property type="gene ID" value="ENSLCAG00010021991.1"/>
</dbReference>
<keyword evidence="10" id="KW-0221">Differentiation</keyword>
<evidence type="ECO:0000313" key="30">
    <source>
        <dbReference type="Ensembl" id="ENSLCAP00010047467.1"/>
    </source>
</evidence>
<dbReference type="GO" id="GO:0006914">
    <property type="term" value="P:autophagy"/>
    <property type="evidence" value="ECO:0007669"/>
    <property type="project" value="Ensembl"/>
</dbReference>
<keyword evidence="31" id="KW-1185">Reference proteome</keyword>
<keyword evidence="23" id="KW-0966">Cell projection</keyword>
<evidence type="ECO:0000256" key="8">
    <source>
        <dbReference type="ARBA" id="ARBA00022723"/>
    </source>
</evidence>
<keyword evidence="18" id="KW-0238">DNA-binding</keyword>
<proteinExistence type="predicted"/>
<dbReference type="Gene3D" id="1.10.565.10">
    <property type="entry name" value="Retinoid X Receptor"/>
    <property type="match status" value="1"/>
</dbReference>
<keyword evidence="11" id="KW-0862">Zinc</keyword>
<keyword evidence="20" id="KW-0804">Transcription</keyword>
<keyword evidence="4" id="KW-0963">Cytoplasm</keyword>
<evidence type="ECO:0000256" key="1">
    <source>
        <dbReference type="ARBA" id="ARBA00004279"/>
    </source>
</evidence>
<name>A0A4W6FBB4_LATCA</name>
<dbReference type="Proteomes" id="UP000314980">
    <property type="component" value="Unassembled WGS sequence"/>
</dbReference>